<organism evidence="1 2">
    <name type="scientific">Prochlorothrix hollandica PCC 9006 = CALU 1027</name>
    <dbReference type="NCBI Taxonomy" id="317619"/>
    <lineage>
        <taxon>Bacteria</taxon>
        <taxon>Bacillati</taxon>
        <taxon>Cyanobacteriota</taxon>
        <taxon>Cyanophyceae</taxon>
        <taxon>Prochlorotrichales</taxon>
        <taxon>Prochlorotrichaceae</taxon>
        <taxon>Prochlorothrix</taxon>
    </lineage>
</organism>
<evidence type="ECO:0000313" key="1">
    <source>
        <dbReference type="EMBL" id="KKJ01156.1"/>
    </source>
</evidence>
<dbReference type="Proteomes" id="UP000034681">
    <property type="component" value="Unassembled WGS sequence"/>
</dbReference>
<reference evidence="1" key="1">
    <citation type="submission" date="2012-04" db="EMBL/GenBank/DDBJ databases">
        <authorList>
            <person name="Borisov I.G."/>
            <person name="Ivanikova N.V."/>
            <person name="Pinevich A.V."/>
        </authorList>
    </citation>
    <scope>NUCLEOTIDE SEQUENCE</scope>
    <source>
        <strain evidence="1">CALU 1027</strain>
    </source>
</reference>
<sequence>MFGIYQKSCLRLEVPVTEIQIQESLCRTEALQQWLFPQQFSSHLPDRLEPQLTFSSWLGPITIDHTVTVVEPYHLQLLLSRGVDGFHEWTWGEGWVQSRLEGISLLPLNLAQTYGLVRLRQFLAASEA</sequence>
<dbReference type="STRING" id="317619.GCA_000332315_03543"/>
<dbReference type="AlphaFoldDB" id="A0A0M2PXJ0"/>
<dbReference type="OrthoDB" id="485579at2"/>
<dbReference type="EMBL" id="AJTX02000002">
    <property type="protein sequence ID" value="KKJ01156.1"/>
    <property type="molecule type" value="Genomic_DNA"/>
</dbReference>
<dbReference type="RefSeq" id="WP_017713734.1">
    <property type="nucleotide sequence ID" value="NZ_KB235941.1"/>
</dbReference>
<dbReference type="eggNOG" id="ENOG50316C6">
    <property type="taxonomic scope" value="Bacteria"/>
</dbReference>
<protein>
    <submittedName>
        <fullName evidence="1">Uncharacterized protein</fullName>
    </submittedName>
</protein>
<proteinExistence type="predicted"/>
<gene>
    <name evidence="1" type="ORF">PROH_01830</name>
</gene>
<evidence type="ECO:0000313" key="2">
    <source>
        <dbReference type="Proteomes" id="UP000034681"/>
    </source>
</evidence>
<comment type="caution">
    <text evidence="1">The sequence shown here is derived from an EMBL/GenBank/DDBJ whole genome shotgun (WGS) entry which is preliminary data.</text>
</comment>
<accession>A0A0M2PXJ0</accession>
<name>A0A0M2PXJ0_PROHO</name>
<keyword evidence="2" id="KW-1185">Reference proteome</keyword>